<name>A0A059DX75_9PROT</name>
<accession>A0A059DX75</accession>
<sequence length="1239" mass="138060">MVTWGGAQEAADGGIDVSVKDAGKLLKPNFVPRSTTGYQVKKHSMGKSACTKEMQSKGKVKQVIENIANQHGAYIIVSGKDDCSEKMLADRLTGMKAAIDALANKKNLKLDFYGRDRIITWLRSHPGVSLWARHRLGKPLSGWRPFERWAATPAELEDEFLVDDHPCVLFANLASKASQPLLDGIKLARDRLKPAGSAVRITGLSGVGKTRFAQALFEEGVGEGHLPSSNAIYADLGDDLTPSASELVAHLIANDSSAYLVLDNCPPDVHRLLQKKVAASGTKLRLLTIEYDISDDKPEETEVIHLEPSSEQTVSKLVQKRFPGLGRVNADKIAEFSGGNARVAIALSSRVDADETLSKFSDEELFNRLFSQRKGPSESLLESAEVLSLVYSFNVSPDEYNDELSALGRISGLDRRTLHRDQAELLRRQLSQQRGDWRAVLPHALANRVAKRALENLPLDDINAELFKQCNVRLFKSCAHRIGYLHDFQPARNLADSWVASGAPLHDIASCDAELLTCLDYIAPVFPETVLTALETATKTAGFASRSNPHFNLFVRLLCHLAYEDDQFDRAIEVLLRFAETEEKGENNNSIVGQMKHLFSLYLSGTEASPLRRQEFVAKLLKSPIPRHHEIASDLLHAALEVSHWSSFATFGFGARKRGSGWQPKTRQERIDWYVGFVGLLQRSLESNKLHEAKWAKEMLAPNFRSLWTLAGCFDVLEEIVRAHAEGGAWPEIWMSIKSTLYFDGEKHEASLLERLKELEKVSAPNDPYSEIEAYALSNTWDHAELKDGIFSESQKKLGDKIISLGELACADPKYLEQMGERLWGRHFDALWYFGKGVARGSSKRGETFEFLVGQLEKSQLDQIYPVLLQGYIHEVHDGDANQARQLQERILEVPKLKAHFVNLLSSVPIAPWGAKKLIDLAKAGELAAWQYTHISLGRKHEAITDDDLSELLSALLEADGGVAVVFQILEMRFFIDQNSDYVPTEVLLAVGRKAITKMAAMRRDEIGQFRSLGFGRVADRCLIASAPSDEVTVIVKLLCDGIQNYRLYGFEMGECLSPLIKNFPELVLDRVFSHGDRDDNEDLLSHSLFRDLSYESRGAQLNDASVDRLIAWCKGDQTLLGKIAKSVRTYSTAEAGEGPSSNPKRVVLSDHIMALLNVVEDKSSVVDIIAANTWPSGWSGSLADILERRAEAFAALMEHSSEEVCQLAKTKLRIIEQSIRINRAQEIEQSSRREQRFE</sequence>
<dbReference type="InterPro" id="IPR027417">
    <property type="entry name" value="P-loop_NTPase"/>
</dbReference>
<evidence type="ECO:0000313" key="1">
    <source>
        <dbReference type="EMBL" id="KCZ57920.1"/>
    </source>
</evidence>
<evidence type="ECO:0000313" key="2">
    <source>
        <dbReference type="Proteomes" id="UP000024547"/>
    </source>
</evidence>
<dbReference type="SUPFAM" id="SSF52540">
    <property type="entry name" value="P-loop containing nucleoside triphosphate hydrolases"/>
    <property type="match status" value="1"/>
</dbReference>
<proteinExistence type="predicted"/>
<protein>
    <submittedName>
        <fullName evidence="1">Uncharacterized protein</fullName>
    </submittedName>
</protein>
<organism evidence="1 2">
    <name type="scientific">Hyphomonas atlantica</name>
    <dbReference type="NCBI Taxonomy" id="1280948"/>
    <lineage>
        <taxon>Bacteria</taxon>
        <taxon>Pseudomonadati</taxon>
        <taxon>Pseudomonadota</taxon>
        <taxon>Alphaproteobacteria</taxon>
        <taxon>Hyphomonadales</taxon>
        <taxon>Hyphomonadaceae</taxon>
        <taxon>Hyphomonas</taxon>
    </lineage>
</organism>
<dbReference type="eggNOG" id="ENOG502ZAA2">
    <property type="taxonomic scope" value="Bacteria"/>
</dbReference>
<comment type="caution">
    <text evidence="1">The sequence shown here is derived from an EMBL/GenBank/DDBJ whole genome shotgun (WGS) entry which is preliminary data.</text>
</comment>
<reference evidence="1 2" key="1">
    <citation type="journal article" date="2014" name="Antonie Van Leeuwenhoek">
        <title>Hyphomonas beringensis sp. nov. and Hyphomonas chukchiensis sp. nov., isolated from surface seawater of the Bering Sea and Chukchi Sea.</title>
        <authorList>
            <person name="Li C."/>
            <person name="Lai Q."/>
            <person name="Li G."/>
            <person name="Dong C."/>
            <person name="Wang J."/>
            <person name="Liao Y."/>
            <person name="Shao Z."/>
        </authorList>
    </citation>
    <scope>NUCLEOTIDE SEQUENCE [LARGE SCALE GENOMIC DNA]</scope>
    <source>
        <strain evidence="1 2">22II1-22F38</strain>
    </source>
</reference>
<dbReference type="EMBL" id="AWFH01000063">
    <property type="protein sequence ID" value="KCZ57920.1"/>
    <property type="molecule type" value="Genomic_DNA"/>
</dbReference>
<keyword evidence="2" id="KW-1185">Reference proteome</keyword>
<dbReference type="STRING" id="1280948.HY36_12160"/>
<dbReference type="AlphaFoldDB" id="A0A059DX75"/>
<dbReference type="Proteomes" id="UP000024547">
    <property type="component" value="Unassembled WGS sequence"/>
</dbReference>
<gene>
    <name evidence="1" type="ORF">HY36_12160</name>
</gene>